<evidence type="ECO:0000313" key="2">
    <source>
        <dbReference type="Proteomes" id="UP000324222"/>
    </source>
</evidence>
<dbReference type="AlphaFoldDB" id="A0A5B7DWF0"/>
<proteinExistence type="predicted"/>
<keyword evidence="2" id="KW-1185">Reference proteome</keyword>
<sequence>MSYGVNTIPGPIPDDKTAKSLHHGHHVSQFKDATLTPPCYTRQASTDWPCYEATRYEMCSYVQILHVGGPNIQDIGIHEGAYGSHTSYTFGLHIVGVITTTAEKCLLN</sequence>
<accession>A0A5B7DWF0</accession>
<evidence type="ECO:0000313" key="1">
    <source>
        <dbReference type="EMBL" id="MPC25316.1"/>
    </source>
</evidence>
<dbReference type="Proteomes" id="UP000324222">
    <property type="component" value="Unassembled WGS sequence"/>
</dbReference>
<organism evidence="1 2">
    <name type="scientific">Portunus trituberculatus</name>
    <name type="common">Swimming crab</name>
    <name type="synonym">Neptunus trituberculatus</name>
    <dbReference type="NCBI Taxonomy" id="210409"/>
    <lineage>
        <taxon>Eukaryota</taxon>
        <taxon>Metazoa</taxon>
        <taxon>Ecdysozoa</taxon>
        <taxon>Arthropoda</taxon>
        <taxon>Crustacea</taxon>
        <taxon>Multicrustacea</taxon>
        <taxon>Malacostraca</taxon>
        <taxon>Eumalacostraca</taxon>
        <taxon>Eucarida</taxon>
        <taxon>Decapoda</taxon>
        <taxon>Pleocyemata</taxon>
        <taxon>Brachyura</taxon>
        <taxon>Eubrachyura</taxon>
        <taxon>Portunoidea</taxon>
        <taxon>Portunidae</taxon>
        <taxon>Portuninae</taxon>
        <taxon>Portunus</taxon>
    </lineage>
</organism>
<reference evidence="1 2" key="1">
    <citation type="submission" date="2019-05" db="EMBL/GenBank/DDBJ databases">
        <title>Another draft genome of Portunus trituberculatus and its Hox gene families provides insights of decapod evolution.</title>
        <authorList>
            <person name="Jeong J.-H."/>
            <person name="Song I."/>
            <person name="Kim S."/>
            <person name="Choi T."/>
            <person name="Kim D."/>
            <person name="Ryu S."/>
            <person name="Kim W."/>
        </authorList>
    </citation>
    <scope>NUCLEOTIDE SEQUENCE [LARGE SCALE GENOMIC DNA]</scope>
    <source>
        <tissue evidence="1">Muscle</tissue>
    </source>
</reference>
<protein>
    <submittedName>
        <fullName evidence="1">Uncharacterized protein</fullName>
    </submittedName>
</protein>
<comment type="caution">
    <text evidence="1">The sequence shown here is derived from an EMBL/GenBank/DDBJ whole genome shotgun (WGS) entry which is preliminary data.</text>
</comment>
<gene>
    <name evidence="1" type="ORF">E2C01_018422</name>
</gene>
<name>A0A5B7DWF0_PORTR</name>
<dbReference type="EMBL" id="VSRR010001445">
    <property type="protein sequence ID" value="MPC25316.1"/>
    <property type="molecule type" value="Genomic_DNA"/>
</dbReference>